<feature type="domain" description="Fe-containing alcohol dehydrogenase-like C-terminal" evidence="6">
    <location>
        <begin position="224"/>
        <end position="404"/>
    </location>
</feature>
<dbReference type="GO" id="GO:0046872">
    <property type="term" value="F:metal ion binding"/>
    <property type="evidence" value="ECO:0007669"/>
    <property type="project" value="InterPro"/>
</dbReference>
<evidence type="ECO:0000256" key="2">
    <source>
        <dbReference type="ARBA" id="ARBA00007358"/>
    </source>
</evidence>
<organism evidence="7 8">
    <name type="scientific">Thermogemmata fonticola</name>
    <dbReference type="NCBI Taxonomy" id="2755323"/>
    <lineage>
        <taxon>Bacteria</taxon>
        <taxon>Pseudomonadati</taxon>
        <taxon>Planctomycetota</taxon>
        <taxon>Planctomycetia</taxon>
        <taxon>Gemmatales</taxon>
        <taxon>Gemmataceae</taxon>
        <taxon>Thermogemmata</taxon>
    </lineage>
</organism>
<name>A0A7V8VC61_9BACT</name>
<keyword evidence="3" id="KW-0560">Oxidoreductase</keyword>
<reference evidence="7 8" key="1">
    <citation type="submission" date="2020-07" db="EMBL/GenBank/DDBJ databases">
        <title>Thermogemmata thermophila gen. nov., sp. nov., a novel moderate thermophilic planctomycete from a Kamchatka hot spring.</title>
        <authorList>
            <person name="Elcheninov A.G."/>
            <person name="Podosokorskaya O.A."/>
            <person name="Kovaleva O.L."/>
            <person name="Novikov A."/>
            <person name="Bonch-Osmolovskaya E.A."/>
            <person name="Toshchakov S.V."/>
            <person name="Kublanov I.V."/>
        </authorList>
    </citation>
    <scope>NUCLEOTIDE SEQUENCE [LARGE SCALE GENOMIC DNA]</scope>
    <source>
        <strain evidence="7 8">2918</strain>
    </source>
</reference>
<protein>
    <submittedName>
        <fullName evidence="7">Iron-containing alcohol dehydrogenase</fullName>
    </submittedName>
</protein>
<dbReference type="PANTHER" id="PTHR11496:SF102">
    <property type="entry name" value="ALCOHOL DEHYDROGENASE 4"/>
    <property type="match status" value="1"/>
</dbReference>
<comment type="cofactor">
    <cofactor evidence="1">
        <name>Fe cation</name>
        <dbReference type="ChEBI" id="CHEBI:24875"/>
    </cofactor>
</comment>
<dbReference type="Proteomes" id="UP000542342">
    <property type="component" value="Unassembled WGS sequence"/>
</dbReference>
<evidence type="ECO:0000256" key="1">
    <source>
        <dbReference type="ARBA" id="ARBA00001962"/>
    </source>
</evidence>
<dbReference type="InterPro" id="IPR018211">
    <property type="entry name" value="ADH_Fe_CS"/>
</dbReference>
<dbReference type="PROSITE" id="PS00913">
    <property type="entry name" value="ADH_IRON_1"/>
    <property type="match status" value="1"/>
</dbReference>
<dbReference type="Pfam" id="PF00465">
    <property type="entry name" value="Fe-ADH"/>
    <property type="match status" value="1"/>
</dbReference>
<dbReference type="GO" id="GO:0004022">
    <property type="term" value="F:alcohol dehydrogenase (NAD+) activity"/>
    <property type="evidence" value="ECO:0007669"/>
    <property type="project" value="TreeGrafter"/>
</dbReference>
<feature type="domain" description="Alcohol dehydrogenase iron-type/glycerol dehydrogenase GldA" evidence="5">
    <location>
        <begin position="11"/>
        <end position="178"/>
    </location>
</feature>
<dbReference type="EMBL" id="JACEFB010000002">
    <property type="protein sequence ID" value="MBA2225343.1"/>
    <property type="molecule type" value="Genomic_DNA"/>
</dbReference>
<evidence type="ECO:0000256" key="4">
    <source>
        <dbReference type="ARBA" id="ARBA00023027"/>
    </source>
</evidence>
<comment type="caution">
    <text evidence="7">The sequence shown here is derived from an EMBL/GenBank/DDBJ whole genome shotgun (WGS) entry which is preliminary data.</text>
</comment>
<evidence type="ECO:0000313" key="7">
    <source>
        <dbReference type="EMBL" id="MBA2225343.1"/>
    </source>
</evidence>
<dbReference type="Pfam" id="PF25137">
    <property type="entry name" value="ADH_Fe_C"/>
    <property type="match status" value="1"/>
</dbReference>
<evidence type="ECO:0000313" key="8">
    <source>
        <dbReference type="Proteomes" id="UP000542342"/>
    </source>
</evidence>
<comment type="similarity">
    <text evidence="2">Belongs to the iron-containing alcohol dehydrogenase family.</text>
</comment>
<dbReference type="PANTHER" id="PTHR11496">
    <property type="entry name" value="ALCOHOL DEHYDROGENASE"/>
    <property type="match status" value="1"/>
</dbReference>
<evidence type="ECO:0000256" key="3">
    <source>
        <dbReference type="ARBA" id="ARBA00023002"/>
    </source>
</evidence>
<keyword evidence="8" id="KW-1185">Reference proteome</keyword>
<keyword evidence="4" id="KW-0520">NAD</keyword>
<dbReference type="Gene3D" id="3.40.50.1970">
    <property type="match status" value="1"/>
</dbReference>
<evidence type="ECO:0000259" key="5">
    <source>
        <dbReference type="Pfam" id="PF00465"/>
    </source>
</evidence>
<dbReference type="InterPro" id="IPR001670">
    <property type="entry name" value="ADH_Fe/GldA"/>
</dbReference>
<dbReference type="InterPro" id="IPR056798">
    <property type="entry name" value="ADH_Fe_C"/>
</dbReference>
<sequence>MRSWTFASAGTVFFGRGVVGERFAEAFGRLGARRALLVTDAGVIRAGLAETVQQAAKAAGISLAVFDQVTPEPPLEIIRSCASMGREWQPEVVVGLGGGSALDTAKLTALLLAHGGDPLDYTGDSRVPGPIRPVIAIPTTAGTGSEVSAAAVFTDTSRQIKVSCLSPYLRPAVALVDPLLTVSCPAKVTADSGIDALTHAIEAYCAVDNDNFPLPPGEVSVYQGKNPMADLFAAEAIRLIGRYLMAAVAHGEDLQAREGMALAATLAGLAFSNAGVALVHAMEYPVGGAVHISHGAGNGLLLPYVLRYNLPVRLREIAQIGAWLSGIPLSESLPLGEAAEQAIESIAQLRARIGIPLRLRDVGVQADMLPAFAEKAFAITRLLRVNPRRPASAEEILAIYQAAY</sequence>
<dbReference type="SUPFAM" id="SSF56796">
    <property type="entry name" value="Dehydroquinate synthase-like"/>
    <property type="match status" value="1"/>
</dbReference>
<proteinExistence type="inferred from homology"/>
<dbReference type="AlphaFoldDB" id="A0A7V8VC61"/>
<gene>
    <name evidence="7" type="ORF">H0921_04105</name>
</gene>
<dbReference type="RefSeq" id="WP_194536773.1">
    <property type="nucleotide sequence ID" value="NZ_JACEFB010000002.1"/>
</dbReference>
<dbReference type="FunFam" id="3.40.50.1970:FF:000003">
    <property type="entry name" value="Alcohol dehydrogenase, iron-containing"/>
    <property type="match status" value="1"/>
</dbReference>
<dbReference type="Gene3D" id="1.20.1090.10">
    <property type="entry name" value="Dehydroquinate synthase-like - alpha domain"/>
    <property type="match status" value="1"/>
</dbReference>
<accession>A0A7V8VC61</accession>
<dbReference type="InterPro" id="IPR039697">
    <property type="entry name" value="Alcohol_dehydrogenase_Fe"/>
</dbReference>
<evidence type="ECO:0000259" key="6">
    <source>
        <dbReference type="Pfam" id="PF25137"/>
    </source>
</evidence>